<dbReference type="AlphaFoldDB" id="A0A2S4MN30"/>
<evidence type="ECO:0000259" key="7">
    <source>
        <dbReference type="PROSITE" id="PS51464"/>
    </source>
</evidence>
<dbReference type="Gene3D" id="3.40.50.10490">
    <property type="entry name" value="Glucose-6-phosphate isomerase like protein, domain 1"/>
    <property type="match status" value="1"/>
</dbReference>
<sequence>MNSAAESDRFTGRFDIVARIAQCVPDLRPAERDVAALILDDLAAAARASIGELAQRAGVSVASVTRFAKTVGCQDVRELKLRLAQAAAVGERFLRAVPAGKAVKAGKNETGESKGSKGKRRKQRADDAAAADDLTTADASLPTRVYEEIHGALARNHELLRQAPFAAAAAALREARMIYVFGMGGGSSALADEMRYRLVRLGRPVASYQDSLLQRMVASTLTPDCVVVALSVTGRVPELLDACRIARDYGAKLVALTAPASPLAALADWLVPIVASETDFIYKPSSSRYAMMMALDVLVTELALSQPEQSRELLRRMKHTLDAHRGTAGRGGERQPLGD</sequence>
<keyword evidence="1" id="KW-0805">Transcription regulation</keyword>
<evidence type="ECO:0000256" key="4">
    <source>
        <dbReference type="ARBA" id="ARBA00023163"/>
    </source>
</evidence>
<accession>A0A2S4MN30</accession>
<dbReference type="InterPro" id="IPR000281">
    <property type="entry name" value="HTH_RpiR"/>
</dbReference>
<dbReference type="InterPro" id="IPR035472">
    <property type="entry name" value="RpiR-like_SIS"/>
</dbReference>
<dbReference type="Pfam" id="PF01418">
    <property type="entry name" value="HTH_6"/>
    <property type="match status" value="1"/>
</dbReference>
<dbReference type="GO" id="GO:0003700">
    <property type="term" value="F:DNA-binding transcription factor activity"/>
    <property type="evidence" value="ECO:0007669"/>
    <property type="project" value="InterPro"/>
</dbReference>
<name>A0A2S4MN30_9BURK</name>
<feature type="compositionally biased region" description="Basic and acidic residues" evidence="5">
    <location>
        <begin position="106"/>
        <end position="115"/>
    </location>
</feature>
<evidence type="ECO:0000256" key="3">
    <source>
        <dbReference type="ARBA" id="ARBA00023152"/>
    </source>
</evidence>
<feature type="region of interest" description="Disordered" evidence="5">
    <location>
        <begin position="104"/>
        <end position="133"/>
    </location>
</feature>
<feature type="domain" description="HTH rpiR-type" evidence="6">
    <location>
        <begin position="14"/>
        <end position="90"/>
    </location>
</feature>
<proteinExistence type="predicted"/>
<evidence type="ECO:0000313" key="8">
    <source>
        <dbReference type="EMBL" id="POR56174.1"/>
    </source>
</evidence>
<dbReference type="GO" id="GO:0006096">
    <property type="term" value="P:glycolytic process"/>
    <property type="evidence" value="ECO:0007669"/>
    <property type="project" value="UniProtKB-KW"/>
</dbReference>
<dbReference type="RefSeq" id="WP_103702307.1">
    <property type="nucleotide sequence ID" value="NZ_PQGA01000001.1"/>
</dbReference>
<dbReference type="PANTHER" id="PTHR30514:SF1">
    <property type="entry name" value="HTH-TYPE TRANSCRIPTIONAL REGULATOR HEXR-RELATED"/>
    <property type="match status" value="1"/>
</dbReference>
<evidence type="ECO:0000259" key="6">
    <source>
        <dbReference type="PROSITE" id="PS51071"/>
    </source>
</evidence>
<dbReference type="Gene3D" id="1.10.10.10">
    <property type="entry name" value="Winged helix-like DNA-binding domain superfamily/Winged helix DNA-binding domain"/>
    <property type="match status" value="1"/>
</dbReference>
<evidence type="ECO:0000256" key="2">
    <source>
        <dbReference type="ARBA" id="ARBA00023125"/>
    </source>
</evidence>
<dbReference type="GO" id="GO:0003677">
    <property type="term" value="F:DNA binding"/>
    <property type="evidence" value="ECO:0007669"/>
    <property type="project" value="UniProtKB-KW"/>
</dbReference>
<dbReference type="Pfam" id="PF01380">
    <property type="entry name" value="SIS"/>
    <property type="match status" value="1"/>
</dbReference>
<dbReference type="SUPFAM" id="SSF46689">
    <property type="entry name" value="Homeodomain-like"/>
    <property type="match status" value="1"/>
</dbReference>
<keyword evidence="4" id="KW-0804">Transcription</keyword>
<dbReference type="InterPro" id="IPR001347">
    <property type="entry name" value="SIS_dom"/>
</dbReference>
<feature type="domain" description="SIS" evidence="7">
    <location>
        <begin position="168"/>
        <end position="308"/>
    </location>
</feature>
<dbReference type="CDD" id="cd05013">
    <property type="entry name" value="SIS_RpiR"/>
    <property type="match status" value="1"/>
</dbReference>
<dbReference type="GO" id="GO:0097367">
    <property type="term" value="F:carbohydrate derivative binding"/>
    <property type="evidence" value="ECO:0007669"/>
    <property type="project" value="InterPro"/>
</dbReference>
<dbReference type="InterPro" id="IPR047640">
    <property type="entry name" value="RpiR-like"/>
</dbReference>
<dbReference type="Proteomes" id="UP000237381">
    <property type="component" value="Unassembled WGS sequence"/>
</dbReference>
<evidence type="ECO:0000256" key="1">
    <source>
        <dbReference type="ARBA" id="ARBA00023015"/>
    </source>
</evidence>
<dbReference type="InterPro" id="IPR009057">
    <property type="entry name" value="Homeodomain-like_sf"/>
</dbReference>
<protein>
    <submittedName>
        <fullName evidence="8">RpiR family transcriptional regulator</fullName>
    </submittedName>
</protein>
<keyword evidence="9" id="KW-1185">Reference proteome</keyword>
<dbReference type="InterPro" id="IPR036388">
    <property type="entry name" value="WH-like_DNA-bd_sf"/>
</dbReference>
<evidence type="ECO:0000313" key="9">
    <source>
        <dbReference type="Proteomes" id="UP000237381"/>
    </source>
</evidence>
<dbReference type="PROSITE" id="PS51071">
    <property type="entry name" value="HTH_RPIR"/>
    <property type="match status" value="1"/>
</dbReference>
<dbReference type="PROSITE" id="PS51464">
    <property type="entry name" value="SIS"/>
    <property type="match status" value="1"/>
</dbReference>
<reference evidence="8 9" key="1">
    <citation type="submission" date="2018-01" db="EMBL/GenBank/DDBJ databases">
        <title>Genomic Encyclopedia of Type Strains, Phase III (KMG-III): the genomes of soil and plant-associated and newly described type strains.</title>
        <authorList>
            <person name="Whitman W."/>
        </authorList>
    </citation>
    <scope>NUCLEOTIDE SEQUENCE [LARGE SCALE GENOMIC DNA]</scope>
    <source>
        <strain evidence="8 9">JCM 18070</strain>
    </source>
</reference>
<dbReference type="EMBL" id="PQGA01000001">
    <property type="protein sequence ID" value="POR56174.1"/>
    <property type="molecule type" value="Genomic_DNA"/>
</dbReference>
<dbReference type="SUPFAM" id="SSF53697">
    <property type="entry name" value="SIS domain"/>
    <property type="match status" value="1"/>
</dbReference>
<comment type="caution">
    <text evidence="8">The sequence shown here is derived from an EMBL/GenBank/DDBJ whole genome shotgun (WGS) entry which is preliminary data.</text>
</comment>
<keyword evidence="2" id="KW-0238">DNA-binding</keyword>
<keyword evidence="3" id="KW-0324">Glycolysis</keyword>
<dbReference type="PANTHER" id="PTHR30514">
    <property type="entry name" value="GLUCOKINASE"/>
    <property type="match status" value="1"/>
</dbReference>
<evidence type="ECO:0000256" key="5">
    <source>
        <dbReference type="SAM" id="MobiDB-lite"/>
    </source>
</evidence>
<organism evidence="8 9">
    <name type="scientific">Paraburkholderia eburnea</name>
    <dbReference type="NCBI Taxonomy" id="1189126"/>
    <lineage>
        <taxon>Bacteria</taxon>
        <taxon>Pseudomonadati</taxon>
        <taxon>Pseudomonadota</taxon>
        <taxon>Betaproteobacteria</taxon>
        <taxon>Burkholderiales</taxon>
        <taxon>Burkholderiaceae</taxon>
        <taxon>Paraburkholderia</taxon>
    </lineage>
</organism>
<gene>
    <name evidence="8" type="ORF">B0G62_101571</name>
</gene>
<dbReference type="OrthoDB" id="8582409at2"/>
<dbReference type="InterPro" id="IPR046348">
    <property type="entry name" value="SIS_dom_sf"/>
</dbReference>